<accession>A0ACA9UJQ2</accession>
<reference evidence="1" key="2">
    <citation type="submission" date="2021-10" db="EMBL/GenBank/DDBJ databases">
        <authorList>
            <person name="Piombo E."/>
        </authorList>
    </citation>
    <scope>NUCLEOTIDE SEQUENCE</scope>
</reference>
<sequence>MAFQGPIRRMAARATSAHTAHLRSFASTARRAQDLQRRAVVGSFLLRRDPDGVPEVALFRRTNKVNTYQHKYATISGGIEPTDPSPLAAAKRELREETTLDADSDLRFLCRGPPYSFVDRKANYEWSVHPFAFRLPPGSERSIRLGFEHESYRWFPADRIPVPELAAGIVESLRRVWPEGVLGRVGALSRFVLREDDDTNSSVDAAWGAFAQAAGERLAEGREEWWRLVRLAGWHVWNNSDVAVRGEVLAKVVPALAVVRTLVEGQGEVLEEGFEKLVARELESVRLAREEEDGKVAELADRLFGDLWEVPGEVR</sequence>
<dbReference type="Proteomes" id="UP000836387">
    <property type="component" value="Unassembled WGS sequence"/>
</dbReference>
<reference evidence="1" key="1">
    <citation type="submission" date="2020-04" db="EMBL/GenBank/DDBJ databases">
        <authorList>
            <person name="Broberg M."/>
        </authorList>
    </citation>
    <scope>NUCLEOTIDE SEQUENCE</scope>
</reference>
<name>A0ACA9UJQ2_BIOOC</name>
<evidence type="ECO:0000313" key="2">
    <source>
        <dbReference type="Proteomes" id="UP000836387"/>
    </source>
</evidence>
<keyword evidence="2" id="KW-1185">Reference proteome</keyword>
<gene>
    <name evidence="1" type="ORF">CRV2_00015021</name>
</gene>
<proteinExistence type="predicted"/>
<protein>
    <submittedName>
        <fullName evidence="1">Uncharacterized protein</fullName>
    </submittedName>
</protein>
<comment type="caution">
    <text evidence="1">The sequence shown here is derived from an EMBL/GenBank/DDBJ whole genome shotgun (WGS) entry which is preliminary data.</text>
</comment>
<dbReference type="EMBL" id="CADEHS020000533">
    <property type="protein sequence ID" value="CAG9953651.1"/>
    <property type="molecule type" value="Genomic_DNA"/>
</dbReference>
<organism evidence="1 2">
    <name type="scientific">Clonostachys rosea f. rosea IK726</name>
    <dbReference type="NCBI Taxonomy" id="1349383"/>
    <lineage>
        <taxon>Eukaryota</taxon>
        <taxon>Fungi</taxon>
        <taxon>Dikarya</taxon>
        <taxon>Ascomycota</taxon>
        <taxon>Pezizomycotina</taxon>
        <taxon>Sordariomycetes</taxon>
        <taxon>Hypocreomycetidae</taxon>
        <taxon>Hypocreales</taxon>
        <taxon>Bionectriaceae</taxon>
        <taxon>Clonostachys</taxon>
    </lineage>
</organism>
<evidence type="ECO:0000313" key="1">
    <source>
        <dbReference type="EMBL" id="CAG9953651.1"/>
    </source>
</evidence>